<dbReference type="InterPro" id="IPR000620">
    <property type="entry name" value="EamA_dom"/>
</dbReference>
<dbReference type="Proteomes" id="UP000198406">
    <property type="component" value="Unassembled WGS sequence"/>
</dbReference>
<evidence type="ECO:0000256" key="3">
    <source>
        <dbReference type="ARBA" id="ARBA00022692"/>
    </source>
</evidence>
<comment type="subcellular location">
    <subcellularLocation>
        <location evidence="1">Cell membrane</location>
        <topology evidence="1">Multi-pass membrane protein</topology>
    </subcellularLocation>
</comment>
<keyword evidence="5 6" id="KW-0472">Membrane</keyword>
<keyword evidence="4 6" id="KW-1133">Transmembrane helix</keyword>
<sequence>MESSDASLFTLLRFGLAALLAAPFTPGVSRLWNPAIDTKQIAQTWRWGLEMGFWMFLGFSFQAIGLEYTTAQKSGFLLYLNVKFVPFLAYLLLGRIIRPSTLLSALVAFTGTALLATADSSTNEGLNDLNIGDAWSVAAAMASAMFILRLEQASAQVTNAAEFNAASLWVVATLSAVWTCWNVVPLDVGDSLWRTATEHGWEIVYLGGVATALTNWIQSKAQKGISAERAAVIYAMDPVYGAFFSSWWLGESLEGLQGWIGAGMITLAAATNALMDFPERAENVEQR</sequence>
<gene>
    <name evidence="8" type="ORF">FisN_9Lh087</name>
</gene>
<dbReference type="InterPro" id="IPR037185">
    <property type="entry name" value="EmrE-like"/>
</dbReference>
<evidence type="ECO:0000313" key="8">
    <source>
        <dbReference type="EMBL" id="GAX26818.1"/>
    </source>
</evidence>
<protein>
    <recommendedName>
        <fullName evidence="7">EamA domain-containing protein</fullName>
    </recommendedName>
</protein>
<accession>A0A1Z5KLK5</accession>
<dbReference type="PANTHER" id="PTHR42920:SF5">
    <property type="entry name" value="EAMA DOMAIN-CONTAINING PROTEIN"/>
    <property type="match status" value="1"/>
</dbReference>
<evidence type="ECO:0000256" key="2">
    <source>
        <dbReference type="ARBA" id="ARBA00022475"/>
    </source>
</evidence>
<evidence type="ECO:0000256" key="6">
    <source>
        <dbReference type="SAM" id="Phobius"/>
    </source>
</evidence>
<keyword evidence="2" id="KW-1003">Cell membrane</keyword>
<dbReference type="AlphaFoldDB" id="A0A1Z5KLK5"/>
<dbReference type="OrthoDB" id="2017960at2759"/>
<dbReference type="EMBL" id="BDSP01000252">
    <property type="protein sequence ID" value="GAX26818.1"/>
    <property type="molecule type" value="Genomic_DNA"/>
</dbReference>
<evidence type="ECO:0000313" key="9">
    <source>
        <dbReference type="Proteomes" id="UP000198406"/>
    </source>
</evidence>
<feature type="transmembrane region" description="Helical" evidence="6">
    <location>
        <begin position="199"/>
        <end position="218"/>
    </location>
</feature>
<organism evidence="8 9">
    <name type="scientific">Fistulifera solaris</name>
    <name type="common">Oleaginous diatom</name>
    <dbReference type="NCBI Taxonomy" id="1519565"/>
    <lineage>
        <taxon>Eukaryota</taxon>
        <taxon>Sar</taxon>
        <taxon>Stramenopiles</taxon>
        <taxon>Ochrophyta</taxon>
        <taxon>Bacillariophyta</taxon>
        <taxon>Bacillariophyceae</taxon>
        <taxon>Bacillariophycidae</taxon>
        <taxon>Naviculales</taxon>
        <taxon>Naviculaceae</taxon>
        <taxon>Fistulifera</taxon>
    </lineage>
</organism>
<evidence type="ECO:0000256" key="1">
    <source>
        <dbReference type="ARBA" id="ARBA00004651"/>
    </source>
</evidence>
<feature type="domain" description="EamA" evidence="7">
    <location>
        <begin position="5"/>
        <end position="116"/>
    </location>
</feature>
<dbReference type="SUPFAM" id="SSF103481">
    <property type="entry name" value="Multidrug resistance efflux transporter EmrE"/>
    <property type="match status" value="2"/>
</dbReference>
<comment type="caution">
    <text evidence="8">The sequence shown here is derived from an EMBL/GenBank/DDBJ whole genome shotgun (WGS) entry which is preliminary data.</text>
</comment>
<evidence type="ECO:0000256" key="4">
    <source>
        <dbReference type="ARBA" id="ARBA00022989"/>
    </source>
</evidence>
<feature type="transmembrane region" description="Helical" evidence="6">
    <location>
        <begin position="6"/>
        <end position="24"/>
    </location>
</feature>
<dbReference type="InterPro" id="IPR051258">
    <property type="entry name" value="Diverse_Substrate_Transporter"/>
</dbReference>
<dbReference type="PANTHER" id="PTHR42920">
    <property type="entry name" value="OS03G0707200 PROTEIN-RELATED"/>
    <property type="match status" value="1"/>
</dbReference>
<feature type="transmembrane region" description="Helical" evidence="6">
    <location>
        <begin position="76"/>
        <end position="93"/>
    </location>
</feature>
<name>A0A1Z5KLK5_FISSO</name>
<dbReference type="Pfam" id="PF00892">
    <property type="entry name" value="EamA"/>
    <property type="match status" value="2"/>
</dbReference>
<dbReference type="InParanoid" id="A0A1Z5KLK5"/>
<evidence type="ECO:0000259" key="7">
    <source>
        <dbReference type="Pfam" id="PF00892"/>
    </source>
</evidence>
<keyword evidence="3 6" id="KW-0812">Transmembrane</keyword>
<feature type="transmembrane region" description="Helical" evidence="6">
    <location>
        <begin position="45"/>
        <end position="64"/>
    </location>
</feature>
<reference evidence="8 9" key="1">
    <citation type="journal article" date="2015" name="Plant Cell">
        <title>Oil accumulation by the oleaginous diatom Fistulifera solaris as revealed by the genome and transcriptome.</title>
        <authorList>
            <person name="Tanaka T."/>
            <person name="Maeda Y."/>
            <person name="Veluchamy A."/>
            <person name="Tanaka M."/>
            <person name="Abida H."/>
            <person name="Marechal E."/>
            <person name="Bowler C."/>
            <person name="Muto M."/>
            <person name="Sunaga Y."/>
            <person name="Tanaka M."/>
            <person name="Yoshino T."/>
            <person name="Taniguchi T."/>
            <person name="Fukuda Y."/>
            <person name="Nemoto M."/>
            <person name="Matsumoto M."/>
            <person name="Wong P.S."/>
            <person name="Aburatani S."/>
            <person name="Fujibuchi W."/>
        </authorList>
    </citation>
    <scope>NUCLEOTIDE SEQUENCE [LARGE SCALE GENOMIC DNA]</scope>
    <source>
        <strain evidence="8 9">JPCC DA0580</strain>
    </source>
</reference>
<feature type="transmembrane region" description="Helical" evidence="6">
    <location>
        <begin position="230"/>
        <end position="250"/>
    </location>
</feature>
<feature type="transmembrane region" description="Helical" evidence="6">
    <location>
        <begin position="160"/>
        <end position="179"/>
    </location>
</feature>
<feature type="transmembrane region" description="Helical" evidence="6">
    <location>
        <begin position="256"/>
        <end position="277"/>
    </location>
</feature>
<dbReference type="GO" id="GO:0005886">
    <property type="term" value="C:plasma membrane"/>
    <property type="evidence" value="ECO:0007669"/>
    <property type="project" value="UniProtKB-SubCell"/>
</dbReference>
<proteinExistence type="predicted"/>
<feature type="transmembrane region" description="Helical" evidence="6">
    <location>
        <begin position="100"/>
        <end position="118"/>
    </location>
</feature>
<feature type="transmembrane region" description="Helical" evidence="6">
    <location>
        <begin position="130"/>
        <end position="148"/>
    </location>
</feature>
<feature type="domain" description="EamA" evidence="7">
    <location>
        <begin position="131"/>
        <end position="270"/>
    </location>
</feature>
<evidence type="ECO:0000256" key="5">
    <source>
        <dbReference type="ARBA" id="ARBA00023136"/>
    </source>
</evidence>
<keyword evidence="9" id="KW-1185">Reference proteome</keyword>